<gene>
    <name evidence="2" type="ORF">PGLA1383_LOCUS47257</name>
</gene>
<dbReference type="EMBL" id="CAJNNV010030042">
    <property type="protein sequence ID" value="CAE8631118.1"/>
    <property type="molecule type" value="Genomic_DNA"/>
</dbReference>
<proteinExistence type="predicted"/>
<protein>
    <submittedName>
        <fullName evidence="2">Uncharacterized protein</fullName>
    </submittedName>
</protein>
<dbReference type="Proteomes" id="UP000654075">
    <property type="component" value="Unassembled WGS sequence"/>
</dbReference>
<reference evidence="2" key="1">
    <citation type="submission" date="2021-02" db="EMBL/GenBank/DDBJ databases">
        <authorList>
            <person name="Dougan E. K."/>
            <person name="Rhodes N."/>
            <person name="Thang M."/>
            <person name="Chan C."/>
        </authorList>
    </citation>
    <scope>NUCLEOTIDE SEQUENCE</scope>
</reference>
<organism evidence="2 3">
    <name type="scientific">Polarella glacialis</name>
    <name type="common">Dinoflagellate</name>
    <dbReference type="NCBI Taxonomy" id="89957"/>
    <lineage>
        <taxon>Eukaryota</taxon>
        <taxon>Sar</taxon>
        <taxon>Alveolata</taxon>
        <taxon>Dinophyceae</taxon>
        <taxon>Suessiales</taxon>
        <taxon>Suessiaceae</taxon>
        <taxon>Polarella</taxon>
    </lineage>
</organism>
<evidence type="ECO:0000313" key="3">
    <source>
        <dbReference type="Proteomes" id="UP000654075"/>
    </source>
</evidence>
<name>A0A813H0H4_POLGL</name>
<comment type="caution">
    <text evidence="2">The sequence shown here is derived from an EMBL/GenBank/DDBJ whole genome shotgun (WGS) entry which is preliminary data.</text>
</comment>
<sequence length="239" mass="26253">MAFQASIDRQMEASTLLQRDAEGGLAKELNKAIQDLGTEMQASSAKAENQQGALIRKQEDSERTVTRKIEELVVKIGDRSDRMAEHLRGSIQADMTTMMSRTDIIIENVRESAHGNKESVADLRRIAMQVLENVNGTQEVARNNSSRLMELRGALDASMDRIASNGLASDNLQAPLMQNQYQNQMDSASQHSLLSMGQANFGGSSQGAQGNYDRSPGYQRNSIAKPQDKSKYGLQNMGS</sequence>
<evidence type="ECO:0000256" key="1">
    <source>
        <dbReference type="SAM" id="MobiDB-lite"/>
    </source>
</evidence>
<feature type="compositionally biased region" description="Polar residues" evidence="1">
    <location>
        <begin position="197"/>
        <end position="209"/>
    </location>
</feature>
<accession>A0A813H0H4</accession>
<keyword evidence="3" id="KW-1185">Reference proteome</keyword>
<evidence type="ECO:0000313" key="2">
    <source>
        <dbReference type="EMBL" id="CAE8631118.1"/>
    </source>
</evidence>
<feature type="region of interest" description="Disordered" evidence="1">
    <location>
        <begin position="197"/>
        <end position="239"/>
    </location>
</feature>
<dbReference type="AlphaFoldDB" id="A0A813H0H4"/>